<feature type="active site" description="Proton acceptor" evidence="2">
    <location>
        <position position="189"/>
    </location>
</feature>
<gene>
    <name evidence="4" type="ORF">GCM10010357_16800</name>
</gene>
<comment type="caution">
    <text evidence="4">The sequence shown here is derived from an EMBL/GenBank/DDBJ whole genome shotgun (WGS) entry which is preliminary data.</text>
</comment>
<evidence type="ECO:0000256" key="2">
    <source>
        <dbReference type="PROSITE-ProRule" id="PRU01161"/>
    </source>
</evidence>
<reference evidence="5" key="1">
    <citation type="journal article" date="2019" name="Int. J. Syst. Evol. Microbiol.">
        <title>The Global Catalogue of Microorganisms (GCM) 10K type strain sequencing project: providing services to taxonomists for standard genome sequencing and annotation.</title>
        <authorList>
            <consortium name="The Broad Institute Genomics Platform"/>
            <consortium name="The Broad Institute Genome Sequencing Center for Infectious Disease"/>
            <person name="Wu L."/>
            <person name="Ma J."/>
        </authorList>
    </citation>
    <scope>NUCLEOTIDE SEQUENCE [LARGE SCALE GENOMIC DNA]</scope>
    <source>
        <strain evidence="5">JCM 4788</strain>
    </source>
</reference>
<evidence type="ECO:0000313" key="4">
    <source>
        <dbReference type="EMBL" id="GAA0396364.1"/>
    </source>
</evidence>
<accession>A0ABP3IAW2</accession>
<evidence type="ECO:0000313" key="5">
    <source>
        <dbReference type="Proteomes" id="UP001500879"/>
    </source>
</evidence>
<evidence type="ECO:0000256" key="1">
    <source>
        <dbReference type="ARBA" id="ARBA00023098"/>
    </source>
</evidence>
<feature type="active site" description="Nucleophile" evidence="2">
    <location>
        <position position="46"/>
    </location>
</feature>
<dbReference type="PROSITE" id="PS51635">
    <property type="entry name" value="PNPLA"/>
    <property type="match status" value="1"/>
</dbReference>
<feature type="short sequence motif" description="GXSXG" evidence="2">
    <location>
        <begin position="44"/>
        <end position="48"/>
    </location>
</feature>
<organism evidence="4 5">
    <name type="scientific">Streptomyces luteireticuli</name>
    <dbReference type="NCBI Taxonomy" id="173858"/>
    <lineage>
        <taxon>Bacteria</taxon>
        <taxon>Bacillati</taxon>
        <taxon>Actinomycetota</taxon>
        <taxon>Actinomycetes</taxon>
        <taxon>Kitasatosporales</taxon>
        <taxon>Streptomycetaceae</taxon>
        <taxon>Streptomyces</taxon>
    </lineage>
</organism>
<dbReference type="Gene3D" id="3.40.1090.10">
    <property type="entry name" value="Cytosolic phospholipase A2 catalytic domain"/>
    <property type="match status" value="1"/>
</dbReference>
<feature type="short sequence motif" description="DGA/G" evidence="2">
    <location>
        <begin position="189"/>
        <end position="191"/>
    </location>
</feature>
<dbReference type="InterPro" id="IPR016035">
    <property type="entry name" value="Acyl_Trfase/lysoPLipase"/>
</dbReference>
<name>A0ABP3IAW2_9ACTN</name>
<evidence type="ECO:0000259" key="3">
    <source>
        <dbReference type="PROSITE" id="PS51635"/>
    </source>
</evidence>
<feature type="short sequence motif" description="GXGXXG" evidence="2">
    <location>
        <begin position="12"/>
        <end position="17"/>
    </location>
</feature>
<dbReference type="SUPFAM" id="SSF52151">
    <property type="entry name" value="FabD/lysophospholipase-like"/>
    <property type="match status" value="1"/>
</dbReference>
<sequence>MSGDSTAVVLGGGGLAGIGWTTGVLAALEEQGVLRLGSVGAVIGTSAGAAVAAAVLQAGSAGAEFGRIVRKSLRNDELAPVPAPAEVLRNVLAVHHSEDSPAVKAGRFIQLSRQHSGTHPSLRRAAVAGRVMGDTWPSDRLQVTAVRADGSLAVFTSTSGVGLVDALTASCAVPGLWPVASAGGEDYIDGGTFSLTHAELARAYGRVVVLRPVPEFPQYLTEERREVLERAVLIEPSERARAGFGPDPFDPDVRGVAAVLGYEDGLMAAPSLM</sequence>
<keyword evidence="2" id="KW-0378">Hydrolase</keyword>
<keyword evidence="1 2" id="KW-0443">Lipid metabolism</keyword>
<proteinExistence type="predicted"/>
<dbReference type="Pfam" id="PF01734">
    <property type="entry name" value="Patatin"/>
    <property type="match status" value="1"/>
</dbReference>
<keyword evidence="2" id="KW-0442">Lipid degradation</keyword>
<dbReference type="InterPro" id="IPR002641">
    <property type="entry name" value="PNPLA_dom"/>
</dbReference>
<feature type="domain" description="PNPLA" evidence="3">
    <location>
        <begin position="8"/>
        <end position="202"/>
    </location>
</feature>
<keyword evidence="5" id="KW-1185">Reference proteome</keyword>
<dbReference type="Proteomes" id="UP001500879">
    <property type="component" value="Unassembled WGS sequence"/>
</dbReference>
<dbReference type="EMBL" id="BAAABX010000017">
    <property type="protein sequence ID" value="GAA0396364.1"/>
    <property type="molecule type" value="Genomic_DNA"/>
</dbReference>
<protein>
    <submittedName>
        <fullName evidence="4">Patatin-like phospholipase family protein</fullName>
    </submittedName>
</protein>